<dbReference type="Proteomes" id="UP000095283">
    <property type="component" value="Unplaced"/>
</dbReference>
<keyword evidence="1" id="KW-0472">Membrane</keyword>
<evidence type="ECO:0000256" key="1">
    <source>
        <dbReference type="SAM" id="Phobius"/>
    </source>
</evidence>
<keyword evidence="2" id="KW-1185">Reference proteome</keyword>
<sequence length="170" mass="20404">MKDMKDNITYESAQREIAQHSGIQLVPNIILEEELISTMPLVYRANALAKEFKRNVQFEILLVSPEMRGSSDGPTEIWIKAHNIREDTYFLWEKSRFMNRYFRMQEMYECKIEGEDWNLTKKSYLGVLFPKILTTLLMQLLIYNYFCNFLNKIIRTNQTIEFQNSKFYKK</sequence>
<organism evidence="2 3">
    <name type="scientific">Heterorhabditis bacteriophora</name>
    <name type="common">Entomopathogenic nematode worm</name>
    <dbReference type="NCBI Taxonomy" id="37862"/>
    <lineage>
        <taxon>Eukaryota</taxon>
        <taxon>Metazoa</taxon>
        <taxon>Ecdysozoa</taxon>
        <taxon>Nematoda</taxon>
        <taxon>Chromadorea</taxon>
        <taxon>Rhabditida</taxon>
        <taxon>Rhabditina</taxon>
        <taxon>Rhabditomorpha</taxon>
        <taxon>Strongyloidea</taxon>
        <taxon>Heterorhabditidae</taxon>
        <taxon>Heterorhabditis</taxon>
    </lineage>
</organism>
<name>A0A1I7WJT5_HETBA</name>
<protein>
    <submittedName>
        <fullName evidence="3">DUF5739 domain-containing protein</fullName>
    </submittedName>
</protein>
<evidence type="ECO:0000313" key="3">
    <source>
        <dbReference type="WBParaSite" id="Hba_05297"/>
    </source>
</evidence>
<accession>A0A1I7WJT5</accession>
<reference evidence="3" key="1">
    <citation type="submission" date="2016-11" db="UniProtKB">
        <authorList>
            <consortium name="WormBaseParasite"/>
        </authorList>
    </citation>
    <scope>IDENTIFICATION</scope>
</reference>
<evidence type="ECO:0000313" key="2">
    <source>
        <dbReference type="Proteomes" id="UP000095283"/>
    </source>
</evidence>
<dbReference type="WBParaSite" id="Hba_05297">
    <property type="protein sequence ID" value="Hba_05297"/>
    <property type="gene ID" value="Hba_05297"/>
</dbReference>
<feature type="transmembrane region" description="Helical" evidence="1">
    <location>
        <begin position="124"/>
        <end position="146"/>
    </location>
</feature>
<dbReference type="AlphaFoldDB" id="A0A1I7WJT5"/>
<keyword evidence="1" id="KW-0812">Transmembrane</keyword>
<keyword evidence="1" id="KW-1133">Transmembrane helix</keyword>
<proteinExistence type="predicted"/>